<dbReference type="EMBL" id="JAWQEG010001978">
    <property type="protein sequence ID" value="KAK3875326.1"/>
    <property type="molecule type" value="Genomic_DNA"/>
</dbReference>
<feature type="compositionally biased region" description="Polar residues" evidence="1">
    <location>
        <begin position="30"/>
        <end position="42"/>
    </location>
</feature>
<accession>A0AAE1FKJ3</accession>
<proteinExistence type="predicted"/>
<feature type="region of interest" description="Disordered" evidence="1">
    <location>
        <begin position="1"/>
        <end position="42"/>
    </location>
</feature>
<name>A0AAE1FKJ3_PETCI</name>
<organism evidence="2 3">
    <name type="scientific">Petrolisthes cinctipes</name>
    <name type="common">Flat porcelain crab</name>
    <dbReference type="NCBI Taxonomy" id="88211"/>
    <lineage>
        <taxon>Eukaryota</taxon>
        <taxon>Metazoa</taxon>
        <taxon>Ecdysozoa</taxon>
        <taxon>Arthropoda</taxon>
        <taxon>Crustacea</taxon>
        <taxon>Multicrustacea</taxon>
        <taxon>Malacostraca</taxon>
        <taxon>Eumalacostraca</taxon>
        <taxon>Eucarida</taxon>
        <taxon>Decapoda</taxon>
        <taxon>Pleocyemata</taxon>
        <taxon>Anomura</taxon>
        <taxon>Galatheoidea</taxon>
        <taxon>Porcellanidae</taxon>
        <taxon>Petrolisthes</taxon>
    </lineage>
</organism>
<keyword evidence="3" id="KW-1185">Reference proteome</keyword>
<evidence type="ECO:0000313" key="2">
    <source>
        <dbReference type="EMBL" id="KAK3875326.1"/>
    </source>
</evidence>
<comment type="caution">
    <text evidence="2">The sequence shown here is derived from an EMBL/GenBank/DDBJ whole genome shotgun (WGS) entry which is preliminary data.</text>
</comment>
<evidence type="ECO:0000313" key="3">
    <source>
        <dbReference type="Proteomes" id="UP001286313"/>
    </source>
</evidence>
<sequence length="99" mass="10946">MPQRSTTHANNATFSAPWLNTPRYNRHKTASQCHNHTSNDSMPFQQANRVLTQHHTIPIDADRTTTVFANTTPLTTTTKPPAGSLIPLHRSHSPVGGRP</sequence>
<reference evidence="2" key="1">
    <citation type="submission" date="2023-10" db="EMBL/GenBank/DDBJ databases">
        <title>Genome assemblies of two species of porcelain crab, Petrolisthes cinctipes and Petrolisthes manimaculis (Anomura: Porcellanidae).</title>
        <authorList>
            <person name="Angst P."/>
        </authorList>
    </citation>
    <scope>NUCLEOTIDE SEQUENCE</scope>
    <source>
        <strain evidence="2">PB745_01</strain>
        <tissue evidence="2">Gill</tissue>
    </source>
</reference>
<dbReference type="Proteomes" id="UP001286313">
    <property type="component" value="Unassembled WGS sequence"/>
</dbReference>
<feature type="compositionally biased region" description="Polar residues" evidence="1">
    <location>
        <begin position="1"/>
        <end position="14"/>
    </location>
</feature>
<feature type="region of interest" description="Disordered" evidence="1">
    <location>
        <begin position="72"/>
        <end position="99"/>
    </location>
</feature>
<evidence type="ECO:0000256" key="1">
    <source>
        <dbReference type="SAM" id="MobiDB-lite"/>
    </source>
</evidence>
<dbReference type="AlphaFoldDB" id="A0AAE1FKJ3"/>
<protein>
    <submittedName>
        <fullName evidence="2">Uncharacterized protein</fullName>
    </submittedName>
</protein>
<gene>
    <name evidence="2" type="ORF">Pcinc_019772</name>
</gene>